<evidence type="ECO:0000313" key="3">
    <source>
        <dbReference type="EMBL" id="MBC3898468.1"/>
    </source>
</evidence>
<feature type="transmembrane region" description="Helical" evidence="1">
    <location>
        <begin position="43"/>
        <end position="62"/>
    </location>
</feature>
<gene>
    <name evidence="3" type="ORF">GH811_02395</name>
</gene>
<sequence length="250" mass="27216">MKLFFSSRHPLRSAILLALLPILFATAAGVISVVLVFNETQTLIAQTLSFGISILLGLLLVARSQLGLAAFGFRGLERHSSPVALYFLPLLAAELLPFLNGFDLSLSLTQVGLLFIFATVVGINEELFFRGLMFKILQTKGVKYAVIASSLLFGIGHTFTALSGSDPFYVIILIIFAGLFGLVCAEIVVLTKSIIPVIVWHGLHDFIANITLETGTALNMTLLLVQTVILCLYAVFLWRKLQFKKVASVA</sequence>
<organism evidence="3 4">
    <name type="scientific">Acetobacterium malicum</name>
    <dbReference type="NCBI Taxonomy" id="52692"/>
    <lineage>
        <taxon>Bacteria</taxon>
        <taxon>Bacillati</taxon>
        <taxon>Bacillota</taxon>
        <taxon>Clostridia</taxon>
        <taxon>Eubacteriales</taxon>
        <taxon>Eubacteriaceae</taxon>
        <taxon>Acetobacterium</taxon>
    </lineage>
</organism>
<feature type="domain" description="CAAX prenyl protease 2/Lysostaphin resistance protein A-like" evidence="2">
    <location>
        <begin position="110"/>
        <end position="207"/>
    </location>
</feature>
<dbReference type="Pfam" id="PF02517">
    <property type="entry name" value="Rce1-like"/>
    <property type="match status" value="1"/>
</dbReference>
<keyword evidence="3" id="KW-0378">Hydrolase</keyword>
<keyword evidence="1" id="KW-0812">Transmembrane</keyword>
<feature type="transmembrane region" description="Helical" evidence="1">
    <location>
        <begin position="12"/>
        <end position="37"/>
    </location>
</feature>
<reference evidence="3 4" key="1">
    <citation type="journal article" date="2020" name="mSystems">
        <title>Defining Genomic and Predicted Metabolic Features of the Acetobacterium Genus.</title>
        <authorList>
            <person name="Ross D.E."/>
            <person name="Marshall C.W."/>
            <person name="Gulliver D."/>
            <person name="May H.D."/>
            <person name="Norman R.S."/>
        </authorList>
    </citation>
    <scope>NUCLEOTIDE SEQUENCE [LARGE SCALE GENOMIC DNA]</scope>
    <source>
        <strain evidence="3 4">DSM 4132</strain>
    </source>
</reference>
<evidence type="ECO:0000256" key="1">
    <source>
        <dbReference type="SAM" id="Phobius"/>
    </source>
</evidence>
<proteinExistence type="predicted"/>
<comment type="caution">
    <text evidence="3">The sequence shown here is derived from an EMBL/GenBank/DDBJ whole genome shotgun (WGS) entry which is preliminary data.</text>
</comment>
<dbReference type="GO" id="GO:0008237">
    <property type="term" value="F:metallopeptidase activity"/>
    <property type="evidence" value="ECO:0007669"/>
    <property type="project" value="UniProtKB-KW"/>
</dbReference>
<dbReference type="RefSeq" id="WP_186893116.1">
    <property type="nucleotide sequence ID" value="NZ_WJBE01000001.1"/>
</dbReference>
<evidence type="ECO:0000313" key="4">
    <source>
        <dbReference type="Proteomes" id="UP000622405"/>
    </source>
</evidence>
<keyword evidence="1" id="KW-1133">Transmembrane helix</keyword>
<accession>A0ABR6YTD9</accession>
<dbReference type="PANTHER" id="PTHR36435">
    <property type="entry name" value="SLR1288 PROTEIN"/>
    <property type="match status" value="1"/>
</dbReference>
<dbReference type="Proteomes" id="UP000622405">
    <property type="component" value="Unassembled WGS sequence"/>
</dbReference>
<dbReference type="InterPro" id="IPR003675">
    <property type="entry name" value="Rce1/LyrA-like_dom"/>
</dbReference>
<evidence type="ECO:0000259" key="2">
    <source>
        <dbReference type="Pfam" id="PF02517"/>
    </source>
</evidence>
<keyword evidence="3" id="KW-0645">Protease</keyword>
<protein>
    <submittedName>
        <fullName evidence="3">CPBP family intramembrane metalloprotease</fullName>
    </submittedName>
</protein>
<dbReference type="EMBL" id="WJBE01000001">
    <property type="protein sequence ID" value="MBC3898468.1"/>
    <property type="molecule type" value="Genomic_DNA"/>
</dbReference>
<dbReference type="InterPro" id="IPR052710">
    <property type="entry name" value="CAAX_protease"/>
</dbReference>
<feature type="transmembrane region" description="Helical" evidence="1">
    <location>
        <begin position="141"/>
        <end position="162"/>
    </location>
</feature>
<keyword evidence="1" id="KW-0472">Membrane</keyword>
<feature type="transmembrane region" description="Helical" evidence="1">
    <location>
        <begin position="168"/>
        <end position="189"/>
    </location>
</feature>
<dbReference type="PANTHER" id="PTHR36435:SF1">
    <property type="entry name" value="CAAX AMINO TERMINAL PROTEASE FAMILY PROTEIN"/>
    <property type="match status" value="1"/>
</dbReference>
<feature type="transmembrane region" description="Helical" evidence="1">
    <location>
        <begin position="218"/>
        <end position="238"/>
    </location>
</feature>
<name>A0ABR6YTD9_9FIRM</name>
<feature type="transmembrane region" description="Helical" evidence="1">
    <location>
        <begin position="108"/>
        <end position="129"/>
    </location>
</feature>
<keyword evidence="4" id="KW-1185">Reference proteome</keyword>
<keyword evidence="3" id="KW-0482">Metalloprotease</keyword>